<name>A0A412FK05_9FIRM</name>
<reference evidence="5 6" key="1">
    <citation type="submission" date="2018-08" db="EMBL/GenBank/DDBJ databases">
        <title>A genome reference for cultivated species of the human gut microbiota.</title>
        <authorList>
            <person name="Zou Y."/>
            <person name="Xue W."/>
            <person name="Luo G."/>
        </authorList>
    </citation>
    <scope>NUCLEOTIDE SEQUENCE [LARGE SCALE GENOMIC DNA]</scope>
    <source>
        <strain evidence="5 6">AF24-29</strain>
    </source>
</reference>
<dbReference type="InterPro" id="IPR047657">
    <property type="entry name" value="PmbA"/>
</dbReference>
<evidence type="ECO:0000313" key="5">
    <source>
        <dbReference type="EMBL" id="RGR68482.1"/>
    </source>
</evidence>
<feature type="domain" description="Metalloprotease TldD/E central" evidence="4">
    <location>
        <begin position="112"/>
        <end position="213"/>
    </location>
</feature>
<dbReference type="Pfam" id="PF19289">
    <property type="entry name" value="PmbA_TldD_3rd"/>
    <property type="match status" value="1"/>
</dbReference>
<gene>
    <name evidence="5" type="ORF">DWY25_15920</name>
</gene>
<dbReference type="GO" id="GO:0008237">
    <property type="term" value="F:metallopeptidase activity"/>
    <property type="evidence" value="ECO:0007669"/>
    <property type="project" value="InterPro"/>
</dbReference>
<evidence type="ECO:0000256" key="1">
    <source>
        <dbReference type="ARBA" id="ARBA00005836"/>
    </source>
</evidence>
<proteinExistence type="inferred from homology"/>
<dbReference type="GO" id="GO:0005829">
    <property type="term" value="C:cytosol"/>
    <property type="evidence" value="ECO:0007669"/>
    <property type="project" value="TreeGrafter"/>
</dbReference>
<dbReference type="SUPFAM" id="SSF111283">
    <property type="entry name" value="Putative modulator of DNA gyrase, PmbA/TldD"/>
    <property type="match status" value="1"/>
</dbReference>
<evidence type="ECO:0000259" key="3">
    <source>
        <dbReference type="Pfam" id="PF19289"/>
    </source>
</evidence>
<dbReference type="InterPro" id="IPR002510">
    <property type="entry name" value="Metalloprtase-TldD/E_N"/>
</dbReference>
<comment type="similarity">
    <text evidence="1">Belongs to the peptidase U62 family.</text>
</comment>
<keyword evidence="6" id="KW-1185">Reference proteome</keyword>
<dbReference type="Pfam" id="PF19290">
    <property type="entry name" value="PmbA_TldD_2nd"/>
    <property type="match status" value="1"/>
</dbReference>
<dbReference type="InterPro" id="IPR036059">
    <property type="entry name" value="TldD/PmbA_sf"/>
</dbReference>
<feature type="domain" description="Metalloprotease TldD/E N-terminal" evidence="2">
    <location>
        <begin position="18"/>
        <end position="77"/>
    </location>
</feature>
<dbReference type="Gene3D" id="3.30.2290.10">
    <property type="entry name" value="PmbA/TldD superfamily"/>
    <property type="match status" value="1"/>
</dbReference>
<dbReference type="RefSeq" id="WP_117896053.1">
    <property type="nucleotide sequence ID" value="NZ_CABJCV010000027.1"/>
</dbReference>
<dbReference type="PANTHER" id="PTHR43421">
    <property type="entry name" value="METALLOPROTEASE PMBA"/>
    <property type="match status" value="1"/>
</dbReference>
<dbReference type="Pfam" id="PF01523">
    <property type="entry name" value="PmbA_TldD_1st"/>
    <property type="match status" value="1"/>
</dbReference>
<dbReference type="InterPro" id="IPR035068">
    <property type="entry name" value="TldD/PmbA_N"/>
</dbReference>
<evidence type="ECO:0000313" key="6">
    <source>
        <dbReference type="Proteomes" id="UP000284178"/>
    </source>
</evidence>
<sequence length="442" mass="47979">MIAETILNYAKEAGLEEAEVYQSQTQTLRFDILDGQPRQFVVSDKSGLSLRGTRQGRCASAYTEKTDEASLRALAIQCRQLADALETEDTVLLTPGQTPMNDDRSDDTLARRTVSDKIEFMKKVEAAALKKDSRILRVSACGYQETASVTTLANTQGLEATRRSTLGLITLSVIASNGKEQTNGFSWRAIKDLDEDQAAEFVEEAVREAVNKLDAVSIPSGNYRTILRYDVATDLLASLWAMFSAEQIQKDLSILKDRQGESIMSPLITIVDEPQLPDGFSSCDFDDEGVPTQRTVIVENGVFKEALFDRKSALKGGRASTGNGFKNGCSAPVQVSPTNLLVKPGDLSLDEMIAQTEDGVLITDLQGLHAGLNPLTSDFSLQASGFKIEQGKLTYPIHLITIAGNYLEMMNSILALGCDGRQDLNSVSCGSLLVDQLAISGE</sequence>
<accession>A0A412FK05</accession>
<dbReference type="GeneID" id="83016884"/>
<dbReference type="InterPro" id="IPR045569">
    <property type="entry name" value="Metalloprtase-TldD/E_C"/>
</dbReference>
<evidence type="ECO:0000259" key="2">
    <source>
        <dbReference type="Pfam" id="PF01523"/>
    </source>
</evidence>
<dbReference type="PANTHER" id="PTHR43421:SF1">
    <property type="entry name" value="METALLOPROTEASE PMBA"/>
    <property type="match status" value="1"/>
</dbReference>
<comment type="caution">
    <text evidence="5">The sequence shown here is derived from an EMBL/GenBank/DDBJ whole genome shotgun (WGS) entry which is preliminary data.</text>
</comment>
<protein>
    <submittedName>
        <fullName evidence="5">TldD/PmbA family protein</fullName>
    </submittedName>
</protein>
<feature type="domain" description="Metalloprotease TldD/E C-terminal" evidence="3">
    <location>
        <begin position="220"/>
        <end position="441"/>
    </location>
</feature>
<dbReference type="EMBL" id="QRUP01000027">
    <property type="protein sequence ID" value="RGR68482.1"/>
    <property type="molecule type" value="Genomic_DNA"/>
</dbReference>
<evidence type="ECO:0000259" key="4">
    <source>
        <dbReference type="Pfam" id="PF19290"/>
    </source>
</evidence>
<dbReference type="InterPro" id="IPR045570">
    <property type="entry name" value="Metalloprtase-TldD/E_cen_dom"/>
</dbReference>
<dbReference type="Proteomes" id="UP000284178">
    <property type="component" value="Unassembled WGS sequence"/>
</dbReference>
<dbReference type="AlphaFoldDB" id="A0A412FK05"/>
<dbReference type="GO" id="GO:0006508">
    <property type="term" value="P:proteolysis"/>
    <property type="evidence" value="ECO:0007669"/>
    <property type="project" value="InterPro"/>
</dbReference>
<organism evidence="5 6">
    <name type="scientific">Holdemania filiformis</name>
    <dbReference type="NCBI Taxonomy" id="61171"/>
    <lineage>
        <taxon>Bacteria</taxon>
        <taxon>Bacillati</taxon>
        <taxon>Bacillota</taxon>
        <taxon>Erysipelotrichia</taxon>
        <taxon>Erysipelotrichales</taxon>
        <taxon>Erysipelotrichaceae</taxon>
        <taxon>Holdemania</taxon>
    </lineage>
</organism>